<feature type="non-terminal residue" evidence="1">
    <location>
        <position position="66"/>
    </location>
</feature>
<feature type="non-terminal residue" evidence="1">
    <location>
        <position position="1"/>
    </location>
</feature>
<sequence length="66" mass="7111">ISPTSRLHTTQLKPPLLMPSLVNMLADPITILADFHITSLPCTDGLGTCLVYSILCSDVFKLQGAK</sequence>
<accession>A0ACA9SR66</accession>
<evidence type="ECO:0000313" key="2">
    <source>
        <dbReference type="Proteomes" id="UP000789920"/>
    </source>
</evidence>
<keyword evidence="2" id="KW-1185">Reference proteome</keyword>
<evidence type="ECO:0000313" key="1">
    <source>
        <dbReference type="EMBL" id="CAG8845595.1"/>
    </source>
</evidence>
<name>A0ACA9SR66_9GLOM</name>
<dbReference type="EMBL" id="CAJVQC010147482">
    <property type="protein sequence ID" value="CAG8845595.1"/>
    <property type="molecule type" value="Genomic_DNA"/>
</dbReference>
<comment type="caution">
    <text evidence="1">The sequence shown here is derived from an EMBL/GenBank/DDBJ whole genome shotgun (WGS) entry which is preliminary data.</text>
</comment>
<gene>
    <name evidence="1" type="ORF">RPERSI_LOCUS33734</name>
</gene>
<proteinExistence type="predicted"/>
<reference evidence="1" key="1">
    <citation type="submission" date="2021-06" db="EMBL/GenBank/DDBJ databases">
        <authorList>
            <person name="Kallberg Y."/>
            <person name="Tangrot J."/>
            <person name="Rosling A."/>
        </authorList>
    </citation>
    <scope>NUCLEOTIDE SEQUENCE</scope>
    <source>
        <strain evidence="1">MA461A</strain>
    </source>
</reference>
<dbReference type="Proteomes" id="UP000789920">
    <property type="component" value="Unassembled WGS sequence"/>
</dbReference>
<protein>
    <submittedName>
        <fullName evidence="1">30679_t:CDS:1</fullName>
    </submittedName>
</protein>
<organism evidence="1 2">
    <name type="scientific">Racocetra persica</name>
    <dbReference type="NCBI Taxonomy" id="160502"/>
    <lineage>
        <taxon>Eukaryota</taxon>
        <taxon>Fungi</taxon>
        <taxon>Fungi incertae sedis</taxon>
        <taxon>Mucoromycota</taxon>
        <taxon>Glomeromycotina</taxon>
        <taxon>Glomeromycetes</taxon>
        <taxon>Diversisporales</taxon>
        <taxon>Gigasporaceae</taxon>
        <taxon>Racocetra</taxon>
    </lineage>
</organism>